<dbReference type="RefSeq" id="WP_095263334.1">
    <property type="nucleotide sequence ID" value="NZ_NPBY01000007.1"/>
</dbReference>
<feature type="transmembrane region" description="Helical" evidence="8">
    <location>
        <begin position="183"/>
        <end position="206"/>
    </location>
</feature>
<feature type="transmembrane region" description="Helical" evidence="8">
    <location>
        <begin position="227"/>
        <end position="245"/>
    </location>
</feature>
<dbReference type="Proteomes" id="UP000435177">
    <property type="component" value="Unassembled WGS sequence"/>
</dbReference>
<feature type="transmembrane region" description="Helical" evidence="8">
    <location>
        <begin position="251"/>
        <end position="270"/>
    </location>
</feature>
<keyword evidence="2 8" id="KW-0808">Transferase</keyword>
<sequence length="307" mass="34258">MNTINNQEPNHAVGYNSLTKVFFDTIKTGIIKSNLIAMFAGLCMALYVFDTSFMDNITKICLALLGSSLVIGSAGAFNNLYDRDIDAIMERTKNRPTVTGQVDTPIGLTIGILMSLSGFIVLYAASPLAALFGFLGLFFYVVPYTMWTKRTTVYNTEVGSISGAVPPLIGWAAISSDMLRMEIWAIVIMMLLWQMPHFYAIAIRRLDEYKAAGVPMYPVIRGIRRTYHRTNVYLVLLVLSSLLFWSLNPYIAALAVLMSLGWLILSLASYRETDPASWAKKMFIFSLNHLTLLFLVVIIFSVVAQIL</sequence>
<comment type="subcellular location">
    <subcellularLocation>
        <location evidence="8">Cell membrane</location>
        <topology evidence="8">Multi-pass membrane protein</topology>
    </subcellularLocation>
    <subcellularLocation>
        <location evidence="1">Membrane</location>
        <topology evidence="1">Multi-pass membrane protein</topology>
    </subcellularLocation>
</comment>
<evidence type="ECO:0000256" key="4">
    <source>
        <dbReference type="ARBA" id="ARBA00022989"/>
    </source>
</evidence>
<dbReference type="HAMAP" id="MF_00154">
    <property type="entry name" value="CyoE_CtaB"/>
    <property type="match status" value="1"/>
</dbReference>
<dbReference type="EMBL" id="WOAA01000001">
    <property type="protein sequence ID" value="MUG64814.1"/>
    <property type="molecule type" value="Genomic_DNA"/>
</dbReference>
<dbReference type="EC" id="2.5.1.141" evidence="8"/>
<evidence type="ECO:0000256" key="8">
    <source>
        <dbReference type="HAMAP-Rule" id="MF_00154"/>
    </source>
</evidence>
<feature type="transmembrane region" description="Helical" evidence="8">
    <location>
        <begin position="61"/>
        <end position="81"/>
    </location>
</feature>
<keyword evidence="5 8" id="KW-0350">Heme biosynthesis</keyword>
<feature type="transmembrane region" description="Helical" evidence="8">
    <location>
        <begin position="30"/>
        <end position="49"/>
    </location>
</feature>
<dbReference type="InterPro" id="IPR000537">
    <property type="entry name" value="UbiA_prenyltransferase"/>
</dbReference>
<evidence type="ECO:0000256" key="7">
    <source>
        <dbReference type="ARBA" id="ARBA00047690"/>
    </source>
</evidence>
<evidence type="ECO:0000256" key="5">
    <source>
        <dbReference type="ARBA" id="ARBA00023133"/>
    </source>
</evidence>
<proteinExistence type="inferred from homology"/>
<dbReference type="InterPro" id="IPR006369">
    <property type="entry name" value="Protohaem_IX_farnesylTrfase"/>
</dbReference>
<dbReference type="PANTHER" id="PTHR43448">
    <property type="entry name" value="PROTOHEME IX FARNESYLTRANSFERASE, MITOCHONDRIAL"/>
    <property type="match status" value="1"/>
</dbReference>
<dbReference type="GO" id="GO:0008495">
    <property type="term" value="F:protoheme IX farnesyltransferase activity"/>
    <property type="evidence" value="ECO:0007669"/>
    <property type="project" value="UniProtKB-UniRule"/>
</dbReference>
<evidence type="ECO:0000313" key="10">
    <source>
        <dbReference type="EMBL" id="PAD79945.1"/>
    </source>
</evidence>
<dbReference type="UniPathway" id="UPA00834">
    <property type="reaction ID" value="UER00712"/>
</dbReference>
<evidence type="ECO:0000313" key="9">
    <source>
        <dbReference type="EMBL" id="MUG64814.1"/>
    </source>
</evidence>
<feature type="transmembrane region" description="Helical" evidence="8">
    <location>
        <begin position="128"/>
        <end position="147"/>
    </location>
</feature>
<name>A0A268F3J1_9BACL</name>
<dbReference type="Proteomes" id="UP000215596">
    <property type="component" value="Unassembled WGS sequence"/>
</dbReference>
<evidence type="ECO:0000313" key="12">
    <source>
        <dbReference type="Proteomes" id="UP000435177"/>
    </source>
</evidence>
<feature type="transmembrane region" description="Helical" evidence="8">
    <location>
        <begin position="282"/>
        <end position="306"/>
    </location>
</feature>
<dbReference type="OrthoDB" id="9814417at2"/>
<comment type="similarity">
    <text evidence="8">Belongs to the UbiA prenyltransferase family. Protoheme IX farnesyltransferase subfamily.</text>
</comment>
<protein>
    <recommendedName>
        <fullName evidence="8">Protoheme IX farnesyltransferase</fullName>
        <ecNumber evidence="8">2.5.1.141</ecNumber>
    </recommendedName>
    <alternativeName>
        <fullName evidence="8">Heme B farnesyltransferase</fullName>
    </alternativeName>
    <alternativeName>
        <fullName evidence="8">Heme O synthase</fullName>
    </alternativeName>
</protein>
<dbReference type="Pfam" id="PF01040">
    <property type="entry name" value="UbiA"/>
    <property type="match status" value="1"/>
</dbReference>
<dbReference type="PANTHER" id="PTHR43448:SF2">
    <property type="entry name" value="PROTOHEME IX FARNESYLTRANSFERASE, MITOCHONDRIAL"/>
    <property type="match status" value="1"/>
</dbReference>
<keyword evidence="4 8" id="KW-1133">Transmembrane helix</keyword>
<evidence type="ECO:0000256" key="2">
    <source>
        <dbReference type="ARBA" id="ARBA00022679"/>
    </source>
</evidence>
<comment type="miscellaneous">
    <text evidence="8">Carbon 2 of the heme B porphyrin ring is defined according to the Fischer nomenclature.</text>
</comment>
<dbReference type="CDD" id="cd13957">
    <property type="entry name" value="PT_UbiA_Cox10"/>
    <property type="match status" value="1"/>
</dbReference>
<feature type="transmembrane region" description="Helical" evidence="8">
    <location>
        <begin position="106"/>
        <end position="123"/>
    </location>
</feature>
<accession>A0A268F3J1</accession>
<evidence type="ECO:0000256" key="6">
    <source>
        <dbReference type="ARBA" id="ARBA00023136"/>
    </source>
</evidence>
<evidence type="ECO:0000256" key="1">
    <source>
        <dbReference type="ARBA" id="ARBA00004141"/>
    </source>
</evidence>
<comment type="subunit">
    <text evidence="8">Interacts with CtaA.</text>
</comment>
<dbReference type="PROSITE" id="PS00943">
    <property type="entry name" value="UBIA"/>
    <property type="match status" value="1"/>
</dbReference>
<dbReference type="NCBIfam" id="TIGR01473">
    <property type="entry name" value="cyoE_ctaB"/>
    <property type="match status" value="1"/>
</dbReference>
<comment type="function">
    <text evidence="8">Converts heme B (protoheme IX) to heme O by substitution of the vinyl group on carbon 2 of heme B porphyrin ring with a hydroxyethyl farnesyl side group.</text>
</comment>
<reference evidence="10 11" key="1">
    <citation type="submission" date="2017-07" db="EMBL/GenBank/DDBJ databases">
        <title>Isolation and whole genome analysis of endospore-forming bacteria from heroin.</title>
        <authorList>
            <person name="Kalinowski J."/>
            <person name="Ahrens B."/>
            <person name="Al-Dilaimi A."/>
            <person name="Winkler A."/>
            <person name="Wibberg D."/>
            <person name="Schleenbecker U."/>
            <person name="Ruckert C."/>
            <person name="Wolfel R."/>
            <person name="Grass G."/>
        </authorList>
    </citation>
    <scope>NUCLEOTIDE SEQUENCE [LARGE SCALE GENOMIC DNA]</scope>
    <source>
        <strain evidence="10 11">7537-G1</strain>
    </source>
</reference>
<dbReference type="EMBL" id="NPBY01000007">
    <property type="protein sequence ID" value="PAD79945.1"/>
    <property type="molecule type" value="Genomic_DNA"/>
</dbReference>
<gene>
    <name evidence="8" type="primary">ctaB</name>
    <name evidence="10" type="ORF">CHH67_02145</name>
    <name evidence="9" type="ORF">GNP94_02210</name>
</gene>
<organism evidence="10 11">
    <name type="scientific">Paenibacillus campinasensis</name>
    <dbReference type="NCBI Taxonomy" id="66347"/>
    <lineage>
        <taxon>Bacteria</taxon>
        <taxon>Bacillati</taxon>
        <taxon>Bacillota</taxon>
        <taxon>Bacilli</taxon>
        <taxon>Bacillales</taxon>
        <taxon>Paenibacillaceae</taxon>
        <taxon>Paenibacillus</taxon>
    </lineage>
</organism>
<dbReference type="InterPro" id="IPR030470">
    <property type="entry name" value="UbiA_prenylTrfase_CS"/>
</dbReference>
<dbReference type="Gene3D" id="1.10.357.140">
    <property type="entry name" value="UbiA prenyltransferase"/>
    <property type="match status" value="1"/>
</dbReference>
<keyword evidence="8" id="KW-1003">Cell membrane</keyword>
<evidence type="ECO:0000313" key="11">
    <source>
        <dbReference type="Proteomes" id="UP000215596"/>
    </source>
</evidence>
<keyword evidence="12" id="KW-1185">Reference proteome</keyword>
<comment type="pathway">
    <text evidence="8">Porphyrin-containing compound metabolism; heme O biosynthesis; heme O from protoheme: step 1/1.</text>
</comment>
<reference evidence="9 12" key="2">
    <citation type="submission" date="2019-11" db="EMBL/GenBank/DDBJ databases">
        <title>Draft genome sequences of five Paenibacillus species of dairy origin.</title>
        <authorList>
            <person name="Olajide A.M."/>
            <person name="Chen S."/>
            <person name="Lapointe G."/>
        </authorList>
    </citation>
    <scope>NUCLEOTIDE SEQUENCE [LARGE SCALE GENOMIC DNA]</scope>
    <source>
        <strain evidence="9 12">3CS1</strain>
    </source>
</reference>
<dbReference type="GO" id="GO:0005886">
    <property type="term" value="C:plasma membrane"/>
    <property type="evidence" value="ECO:0007669"/>
    <property type="project" value="UniProtKB-SubCell"/>
</dbReference>
<evidence type="ECO:0000256" key="3">
    <source>
        <dbReference type="ARBA" id="ARBA00022692"/>
    </source>
</evidence>
<dbReference type="AlphaFoldDB" id="A0A268F3J1"/>
<keyword evidence="3 8" id="KW-0812">Transmembrane</keyword>
<dbReference type="InterPro" id="IPR044878">
    <property type="entry name" value="UbiA_sf"/>
</dbReference>
<comment type="catalytic activity">
    <reaction evidence="7 8">
        <text>heme b + (2E,6E)-farnesyl diphosphate + H2O = Fe(II)-heme o + diphosphate</text>
        <dbReference type="Rhea" id="RHEA:28070"/>
        <dbReference type="ChEBI" id="CHEBI:15377"/>
        <dbReference type="ChEBI" id="CHEBI:33019"/>
        <dbReference type="ChEBI" id="CHEBI:60344"/>
        <dbReference type="ChEBI" id="CHEBI:60530"/>
        <dbReference type="ChEBI" id="CHEBI:175763"/>
        <dbReference type="EC" id="2.5.1.141"/>
    </reaction>
</comment>
<dbReference type="GO" id="GO:0048034">
    <property type="term" value="P:heme O biosynthetic process"/>
    <property type="evidence" value="ECO:0007669"/>
    <property type="project" value="UniProtKB-UniRule"/>
</dbReference>
<comment type="caution">
    <text evidence="10">The sequence shown here is derived from an EMBL/GenBank/DDBJ whole genome shotgun (WGS) entry which is preliminary data.</text>
</comment>
<keyword evidence="6 8" id="KW-0472">Membrane</keyword>